<dbReference type="AlphaFoldDB" id="A0A3B7MUM0"/>
<feature type="binding site" evidence="10">
    <location>
        <begin position="226"/>
        <end position="230"/>
    </location>
    <ligand>
        <name>GMP</name>
        <dbReference type="ChEBI" id="CHEBI:58115"/>
    </ligand>
</feature>
<keyword evidence="4 10" id="KW-0547">Nucleotide-binding</keyword>
<dbReference type="GO" id="GO:0042245">
    <property type="term" value="P:RNA repair"/>
    <property type="evidence" value="ECO:0007669"/>
    <property type="project" value="UniProtKB-KW"/>
</dbReference>
<protein>
    <recommendedName>
        <fullName evidence="1">3'-phosphate/5'-hydroxy nucleic acid ligase</fullName>
        <ecNumber evidence="1">6.5.1.8</ecNumber>
    </recommendedName>
</protein>
<sequence length="482" mass="52288">MAKLKLKGKDLRAIGYPEGPVISIAMNLMERHYKHHSTEQAIDILKEVLATPADYAEDAILAPVAQHLLPKPVPEGAEISLNATGIQFNVFGGEFIEPGAMNQMYQAAKLPVSIAGALMPDAHAGYGLPIGGVLATENAVIPYGVGVDIGCRMCLSIFDIDPKELTQREHYFTRELNEATLFGGGRQFEYSTEHPVIDRPEFGELSLLKALQGKAAKQLGSSGSGNHFAEFGIVEINEKDTQLGVEAGTYLGLLTHSGSRALGANIANHYTKVAKQKRRLPGEANNLAWLTMDEQEGIEYWMAMNLAGDYASACHHVIHAKIAKQLARQPLKMVENHHNFAWREMYEGREVIVHRKGATPAGKNVLGIIPGSMTAPGFIVKGKGELAAINSASHGAGRKMSRTAAMNAITKSALQEMLTKHGVKLLGGGLDEAPHAYKDIYTVMNAQQHLVDTVGLFYPKIVKMDGTAPKPWMKKGKEELGE</sequence>
<feature type="binding site" evidence="11">
    <location>
        <position position="256"/>
    </location>
    <ligand>
        <name>Mn(2+)</name>
        <dbReference type="ChEBI" id="CHEBI:29035"/>
        <label>2</label>
    </ligand>
</feature>
<evidence type="ECO:0000256" key="2">
    <source>
        <dbReference type="ARBA" id="ARBA00022598"/>
    </source>
</evidence>
<accession>A0A3B7MUM0</accession>
<feature type="binding site" evidence="10">
    <location>
        <begin position="370"/>
        <end position="373"/>
    </location>
    <ligand>
        <name>GMP</name>
        <dbReference type="ChEBI" id="CHEBI:58115"/>
    </ligand>
</feature>
<feature type="binding site" evidence="11">
    <location>
        <position position="227"/>
    </location>
    <ligand>
        <name>Mn(2+)</name>
        <dbReference type="ChEBI" id="CHEBI:29035"/>
        <label>1</label>
    </ligand>
</feature>
<dbReference type="GO" id="GO:0005525">
    <property type="term" value="F:GTP binding"/>
    <property type="evidence" value="ECO:0007669"/>
    <property type="project" value="UniProtKB-KW"/>
</dbReference>
<evidence type="ECO:0000256" key="7">
    <source>
        <dbReference type="ARBA" id="ARBA00023211"/>
    </source>
</evidence>
<evidence type="ECO:0000256" key="5">
    <source>
        <dbReference type="ARBA" id="ARBA00022800"/>
    </source>
</evidence>
<dbReference type="PANTHER" id="PTHR43749">
    <property type="entry name" value="RNA-SPLICING LIGASE RTCB"/>
    <property type="match status" value="1"/>
</dbReference>
<dbReference type="InterPro" id="IPR036025">
    <property type="entry name" value="RtcB-like_sf"/>
</dbReference>
<dbReference type="RefSeq" id="WP_119052959.1">
    <property type="nucleotide sequence ID" value="NZ_CP032157.1"/>
</dbReference>
<evidence type="ECO:0000256" key="8">
    <source>
        <dbReference type="ARBA" id="ARBA00047746"/>
    </source>
</evidence>
<dbReference type="Pfam" id="PF01139">
    <property type="entry name" value="RtcB"/>
    <property type="match status" value="2"/>
</dbReference>
<keyword evidence="13" id="KW-1185">Reference proteome</keyword>
<dbReference type="PANTHER" id="PTHR43749:SF2">
    <property type="entry name" value="RNA-SPLICING LIGASE RTCB"/>
    <property type="match status" value="1"/>
</dbReference>
<evidence type="ECO:0000256" key="9">
    <source>
        <dbReference type="PIRSR" id="PIRSR601233-1"/>
    </source>
</evidence>
<evidence type="ECO:0000313" key="12">
    <source>
        <dbReference type="EMBL" id="AXY77083.1"/>
    </source>
</evidence>
<dbReference type="GO" id="GO:0003909">
    <property type="term" value="F:DNA ligase activity"/>
    <property type="evidence" value="ECO:0007669"/>
    <property type="project" value="TreeGrafter"/>
</dbReference>
<keyword evidence="3 11" id="KW-0479">Metal-binding</keyword>
<feature type="binding site" evidence="10">
    <location>
        <begin position="338"/>
        <end position="339"/>
    </location>
    <ligand>
        <name>GMP</name>
        <dbReference type="ChEBI" id="CHEBI:58115"/>
    </ligand>
</feature>
<dbReference type="SUPFAM" id="SSF103365">
    <property type="entry name" value="Hypothetical protein PH1602"/>
    <property type="match status" value="1"/>
</dbReference>
<reference evidence="12 13" key="1">
    <citation type="submission" date="2018-09" db="EMBL/GenBank/DDBJ databases">
        <title>Genome sequencing of strain 6GH32-13.</title>
        <authorList>
            <person name="Weon H.-Y."/>
            <person name="Heo J."/>
            <person name="Kwon S.-W."/>
        </authorList>
    </citation>
    <scope>NUCLEOTIDE SEQUENCE [LARGE SCALE GENOMIC DNA]</scope>
    <source>
        <strain evidence="12 13">5GH32-13</strain>
    </source>
</reference>
<keyword evidence="6 10" id="KW-0342">GTP-binding</keyword>
<evidence type="ECO:0000256" key="3">
    <source>
        <dbReference type="ARBA" id="ARBA00022723"/>
    </source>
</evidence>
<dbReference type="KEGG" id="pseg:D3H65_25260"/>
<keyword evidence="2" id="KW-0436">Ligase</keyword>
<dbReference type="GO" id="GO:0170057">
    <property type="term" value="F:RNA ligase (GTP) activity"/>
    <property type="evidence" value="ECO:0007669"/>
    <property type="project" value="UniProtKB-EC"/>
</dbReference>
<feature type="binding site" evidence="11">
    <location>
        <position position="148"/>
    </location>
    <ligand>
        <name>Mn(2+)</name>
        <dbReference type="ChEBI" id="CHEBI:29035"/>
        <label>1</label>
    </ligand>
</feature>
<dbReference type="OrthoDB" id="9802323at2"/>
<dbReference type="Proteomes" id="UP000263900">
    <property type="component" value="Chromosome"/>
</dbReference>
<keyword evidence="7 11" id="KW-0464">Manganese</keyword>
<gene>
    <name evidence="12" type="ORF">D3H65_25260</name>
</gene>
<proteinExistence type="predicted"/>
<dbReference type="InterPro" id="IPR001233">
    <property type="entry name" value="RtcB"/>
</dbReference>
<feature type="binding site" evidence="10">
    <location>
        <begin position="394"/>
        <end position="397"/>
    </location>
    <ligand>
        <name>GMP</name>
        <dbReference type="ChEBI" id="CHEBI:58115"/>
    </ligand>
</feature>
<feature type="active site" description="GMP-histidine intermediate" evidence="9">
    <location>
        <position position="394"/>
    </location>
</feature>
<evidence type="ECO:0000256" key="11">
    <source>
        <dbReference type="PIRSR" id="PIRSR601233-3"/>
    </source>
</evidence>
<dbReference type="Gene3D" id="3.90.1860.10">
    <property type="entry name" value="tRNA-splicing ligase RtcB"/>
    <property type="match status" value="1"/>
</dbReference>
<evidence type="ECO:0000256" key="6">
    <source>
        <dbReference type="ARBA" id="ARBA00023134"/>
    </source>
</evidence>
<dbReference type="EC" id="6.5.1.8" evidence="1"/>
<evidence type="ECO:0000313" key="13">
    <source>
        <dbReference type="Proteomes" id="UP000263900"/>
    </source>
</evidence>
<dbReference type="GO" id="GO:0006281">
    <property type="term" value="P:DNA repair"/>
    <property type="evidence" value="ECO:0007669"/>
    <property type="project" value="TreeGrafter"/>
</dbReference>
<evidence type="ECO:0000256" key="4">
    <source>
        <dbReference type="ARBA" id="ARBA00022741"/>
    </source>
</evidence>
<dbReference type="GO" id="GO:0006396">
    <property type="term" value="P:RNA processing"/>
    <property type="evidence" value="ECO:0007669"/>
    <property type="project" value="InterPro"/>
</dbReference>
<keyword evidence="5" id="KW-0692">RNA repair</keyword>
<dbReference type="InterPro" id="IPR052915">
    <property type="entry name" value="RtcB-like"/>
</dbReference>
<name>A0A3B7MUM0_9BACT</name>
<organism evidence="12 13">
    <name type="scientific">Paraflavitalea soli</name>
    <dbReference type="NCBI Taxonomy" id="2315862"/>
    <lineage>
        <taxon>Bacteria</taxon>
        <taxon>Pseudomonadati</taxon>
        <taxon>Bacteroidota</taxon>
        <taxon>Chitinophagia</taxon>
        <taxon>Chitinophagales</taxon>
        <taxon>Chitinophagaceae</taxon>
        <taxon>Paraflavitalea</taxon>
    </lineage>
</organism>
<comment type="catalytic activity">
    <reaction evidence="8">
        <text>a 3'-end 3'-phospho-ribonucleotide-RNA + a 5'-end dephospho-ribonucleoside-RNA + GTP = a ribonucleotidyl-ribonucleotide-RNA + GMP + diphosphate</text>
        <dbReference type="Rhea" id="RHEA:68076"/>
        <dbReference type="Rhea" id="RHEA-COMP:10463"/>
        <dbReference type="Rhea" id="RHEA-COMP:13936"/>
        <dbReference type="Rhea" id="RHEA-COMP:17355"/>
        <dbReference type="ChEBI" id="CHEBI:33019"/>
        <dbReference type="ChEBI" id="CHEBI:37565"/>
        <dbReference type="ChEBI" id="CHEBI:58115"/>
        <dbReference type="ChEBI" id="CHEBI:83062"/>
        <dbReference type="ChEBI" id="CHEBI:138284"/>
        <dbReference type="ChEBI" id="CHEBI:173118"/>
        <dbReference type="EC" id="6.5.1.8"/>
    </reaction>
</comment>
<evidence type="ECO:0000256" key="10">
    <source>
        <dbReference type="PIRSR" id="PIRSR601233-2"/>
    </source>
</evidence>
<dbReference type="EMBL" id="CP032157">
    <property type="protein sequence ID" value="AXY77083.1"/>
    <property type="molecule type" value="Genomic_DNA"/>
</dbReference>
<comment type="cofactor">
    <cofactor evidence="11">
        <name>Mn(2+)</name>
        <dbReference type="ChEBI" id="CHEBI:29035"/>
    </cofactor>
    <text evidence="11">Binds 2 manganese ions per subunit.</text>
</comment>
<dbReference type="GO" id="GO:0030145">
    <property type="term" value="F:manganese ion binding"/>
    <property type="evidence" value="ECO:0007669"/>
    <property type="project" value="TreeGrafter"/>
</dbReference>
<feature type="binding site" evidence="11">
    <location>
        <position position="338"/>
    </location>
    <ligand>
        <name>Mn(2+)</name>
        <dbReference type="ChEBI" id="CHEBI:29035"/>
        <label>2</label>
    </ligand>
</feature>
<evidence type="ECO:0000256" key="1">
    <source>
        <dbReference type="ARBA" id="ARBA00012726"/>
    </source>
</evidence>